<dbReference type="Pfam" id="PF09382">
    <property type="entry name" value="RQC"/>
    <property type="match status" value="1"/>
</dbReference>
<dbReference type="PANTHER" id="PTHR13710:SF105">
    <property type="entry name" value="ATP-DEPENDENT DNA HELICASE Q1"/>
    <property type="match status" value="1"/>
</dbReference>
<dbReference type="InterPro" id="IPR027417">
    <property type="entry name" value="P-loop_NTPase"/>
</dbReference>
<evidence type="ECO:0000259" key="17">
    <source>
        <dbReference type="PROSITE" id="PS50967"/>
    </source>
</evidence>
<dbReference type="Pfam" id="PF00271">
    <property type="entry name" value="Helicase_C"/>
    <property type="match status" value="1"/>
</dbReference>
<evidence type="ECO:0000256" key="16">
    <source>
        <dbReference type="NCBIfam" id="TIGR01389"/>
    </source>
</evidence>
<evidence type="ECO:0000256" key="8">
    <source>
        <dbReference type="ARBA" id="ARBA00022806"/>
    </source>
</evidence>
<dbReference type="SMART" id="SM00487">
    <property type="entry name" value="DEXDc"/>
    <property type="match status" value="1"/>
</dbReference>
<keyword evidence="10" id="KW-0067">ATP-binding</keyword>
<dbReference type="InterPro" id="IPR001650">
    <property type="entry name" value="Helicase_C-like"/>
</dbReference>
<keyword evidence="14" id="KW-0413">Isomerase</keyword>
<keyword evidence="5" id="KW-0547">Nucleotide-binding</keyword>
<feature type="domain" description="HRDC" evidence="17">
    <location>
        <begin position="544"/>
        <end position="620"/>
    </location>
</feature>
<dbReference type="PROSITE" id="PS51192">
    <property type="entry name" value="HELICASE_ATP_BIND_1"/>
    <property type="match status" value="1"/>
</dbReference>
<keyword evidence="13" id="KW-0234">DNA repair</keyword>
<dbReference type="InterPro" id="IPR006293">
    <property type="entry name" value="DNA_helicase_ATP-dep_RecQ_bac"/>
</dbReference>
<organism evidence="20 21">
    <name type="scientific">Segatella copri</name>
    <dbReference type="NCBI Taxonomy" id="165179"/>
    <lineage>
        <taxon>Bacteria</taxon>
        <taxon>Pseudomonadati</taxon>
        <taxon>Bacteroidota</taxon>
        <taxon>Bacteroidia</taxon>
        <taxon>Bacteroidales</taxon>
        <taxon>Prevotellaceae</taxon>
        <taxon>Segatella</taxon>
    </lineage>
</organism>
<dbReference type="GO" id="GO:0005524">
    <property type="term" value="F:ATP binding"/>
    <property type="evidence" value="ECO:0007669"/>
    <property type="project" value="UniProtKB-KW"/>
</dbReference>
<keyword evidence="4" id="KW-0479">Metal-binding</keyword>
<dbReference type="GO" id="GO:0043138">
    <property type="term" value="F:3'-5' DNA helicase activity"/>
    <property type="evidence" value="ECO:0007669"/>
    <property type="project" value="UniProtKB-EC"/>
</dbReference>
<evidence type="ECO:0000256" key="11">
    <source>
        <dbReference type="ARBA" id="ARBA00023125"/>
    </source>
</evidence>
<dbReference type="SUPFAM" id="SSF47819">
    <property type="entry name" value="HRDC-like"/>
    <property type="match status" value="1"/>
</dbReference>
<evidence type="ECO:0000256" key="3">
    <source>
        <dbReference type="ARBA" id="ARBA00005446"/>
    </source>
</evidence>
<evidence type="ECO:0000256" key="6">
    <source>
        <dbReference type="ARBA" id="ARBA00022763"/>
    </source>
</evidence>
<evidence type="ECO:0000256" key="5">
    <source>
        <dbReference type="ARBA" id="ARBA00022741"/>
    </source>
</evidence>
<evidence type="ECO:0000256" key="2">
    <source>
        <dbReference type="ARBA" id="ARBA00001947"/>
    </source>
</evidence>
<dbReference type="Gene3D" id="1.10.10.10">
    <property type="entry name" value="Winged helix-like DNA-binding domain superfamily/Winged helix DNA-binding domain"/>
    <property type="match status" value="1"/>
</dbReference>
<dbReference type="PROSITE" id="PS50967">
    <property type="entry name" value="HRDC"/>
    <property type="match status" value="1"/>
</dbReference>
<dbReference type="GO" id="GO:0030894">
    <property type="term" value="C:replisome"/>
    <property type="evidence" value="ECO:0007669"/>
    <property type="project" value="TreeGrafter"/>
</dbReference>
<dbReference type="EMBL" id="QRVA01000012">
    <property type="protein sequence ID" value="RGS16508.1"/>
    <property type="molecule type" value="Genomic_DNA"/>
</dbReference>
<dbReference type="InterPro" id="IPR004589">
    <property type="entry name" value="DNA_helicase_ATP-dep_RecQ"/>
</dbReference>
<dbReference type="EC" id="5.6.2.4" evidence="16"/>
<evidence type="ECO:0000256" key="4">
    <source>
        <dbReference type="ARBA" id="ARBA00022723"/>
    </source>
</evidence>
<dbReference type="SUPFAM" id="SSF52540">
    <property type="entry name" value="P-loop containing nucleoside triphosphate hydrolases"/>
    <property type="match status" value="1"/>
</dbReference>
<dbReference type="Proteomes" id="UP000283872">
    <property type="component" value="Unassembled WGS sequence"/>
</dbReference>
<dbReference type="NCBIfam" id="TIGR00614">
    <property type="entry name" value="recQ_fam"/>
    <property type="match status" value="1"/>
</dbReference>
<evidence type="ECO:0000313" key="20">
    <source>
        <dbReference type="EMBL" id="RGS16508.1"/>
    </source>
</evidence>
<dbReference type="FunFam" id="3.40.50.300:FF:000156">
    <property type="entry name" value="ATP-dependent DNA helicase recQ"/>
    <property type="match status" value="1"/>
</dbReference>
<dbReference type="InterPro" id="IPR018982">
    <property type="entry name" value="RQC_domain"/>
</dbReference>
<dbReference type="InterPro" id="IPR002121">
    <property type="entry name" value="HRDC_dom"/>
</dbReference>
<keyword evidence="12" id="KW-0233">DNA recombination</keyword>
<evidence type="ECO:0000259" key="19">
    <source>
        <dbReference type="PROSITE" id="PS51194"/>
    </source>
</evidence>
<dbReference type="InterPro" id="IPR032284">
    <property type="entry name" value="RecQ_Zn-bd"/>
</dbReference>
<dbReference type="CDD" id="cd17920">
    <property type="entry name" value="DEXHc_RecQ"/>
    <property type="match status" value="1"/>
</dbReference>
<dbReference type="InterPro" id="IPR036388">
    <property type="entry name" value="WH-like_DNA-bd_sf"/>
</dbReference>
<evidence type="ECO:0000256" key="1">
    <source>
        <dbReference type="ARBA" id="ARBA00001946"/>
    </source>
</evidence>
<comment type="cofactor">
    <cofactor evidence="2">
        <name>Zn(2+)</name>
        <dbReference type="ChEBI" id="CHEBI:29105"/>
    </cofactor>
</comment>
<dbReference type="NCBIfam" id="TIGR01389">
    <property type="entry name" value="recQ"/>
    <property type="match status" value="1"/>
</dbReference>
<comment type="cofactor">
    <cofactor evidence="1">
        <name>Mg(2+)</name>
        <dbReference type="ChEBI" id="CHEBI:18420"/>
    </cofactor>
</comment>
<keyword evidence="9" id="KW-0862">Zinc</keyword>
<dbReference type="SMART" id="SM00341">
    <property type="entry name" value="HRDC"/>
    <property type="match status" value="1"/>
</dbReference>
<dbReference type="RefSeq" id="WP_117586639.1">
    <property type="nucleotide sequence ID" value="NZ_QRVA01000012.1"/>
</dbReference>
<dbReference type="Gene3D" id="3.40.50.300">
    <property type="entry name" value="P-loop containing nucleotide triphosphate hydrolases"/>
    <property type="match status" value="2"/>
</dbReference>
<dbReference type="GO" id="GO:0006260">
    <property type="term" value="P:DNA replication"/>
    <property type="evidence" value="ECO:0007669"/>
    <property type="project" value="InterPro"/>
</dbReference>
<reference evidence="20 21" key="1">
    <citation type="submission" date="2018-08" db="EMBL/GenBank/DDBJ databases">
        <title>A genome reference for cultivated species of the human gut microbiota.</title>
        <authorList>
            <person name="Zou Y."/>
            <person name="Xue W."/>
            <person name="Luo G."/>
        </authorList>
    </citation>
    <scope>NUCLEOTIDE SEQUENCE [LARGE SCALE GENOMIC DNA]</scope>
    <source>
        <strain evidence="20 21">AF24-12</strain>
    </source>
</reference>
<evidence type="ECO:0000256" key="14">
    <source>
        <dbReference type="ARBA" id="ARBA00023235"/>
    </source>
</evidence>
<dbReference type="GO" id="GO:0003677">
    <property type="term" value="F:DNA binding"/>
    <property type="evidence" value="ECO:0007669"/>
    <property type="project" value="UniProtKB-KW"/>
</dbReference>
<dbReference type="FunFam" id="3.40.50.300:FF:000296">
    <property type="entry name" value="ATP-dependent DNA helicase RecQ"/>
    <property type="match status" value="1"/>
</dbReference>
<dbReference type="InterPro" id="IPR036390">
    <property type="entry name" value="WH_DNA-bd_sf"/>
</dbReference>
<dbReference type="GO" id="GO:0006281">
    <property type="term" value="P:DNA repair"/>
    <property type="evidence" value="ECO:0007669"/>
    <property type="project" value="UniProtKB-KW"/>
</dbReference>
<dbReference type="InterPro" id="IPR014001">
    <property type="entry name" value="Helicase_ATP-bd"/>
</dbReference>
<feature type="domain" description="Helicase C-terminal" evidence="19">
    <location>
        <begin position="217"/>
        <end position="378"/>
    </location>
</feature>
<protein>
    <recommendedName>
        <fullName evidence="16">DNA helicase RecQ</fullName>
        <ecNumber evidence="16">5.6.2.4</ecNumber>
    </recommendedName>
</protein>
<gene>
    <name evidence="20" type="primary">recQ</name>
    <name evidence="20" type="ORF">DWY11_06685</name>
</gene>
<keyword evidence="8 20" id="KW-0347">Helicase</keyword>
<sequence length="620" mass="70123">MQINEILKSYFGYDSFRPNQEAIIKEVMQGHDCLVLMPTGGGKSLCYQVPALAMEGTAVVISPLISLMHDQVEALKANGISAEALNSGNDTTDELIIRRRCEKGELKLLYVSPEKLISEIPYLFSNIKISLFAVDEAHCISQWGHDFRPEYSQLGMLHENFRNVPVMALTATADKITREDIIRQLHLNGQTFVSSFDRPNLSLTVRQESTKKAKLQYITRFISNHPEEAGIIYCLSRKNTEMVAQELIDLGINAAAYHAGMTAQTRASVQERFKMDQIQVVCATIAFGMGIDKSNVRWVIHYNMPKSIESFYQEIGRAGRDGAPSDTVLFYSMVDIITLRSFCEDSGQRDVNMEKLRRMEEYAESRVCRRRILLNYFGETSSCNCGNCDVCKNPPHTFDGTIRAQKALSAVVRSGEHIAVGTCIEILRGMHSSAVVKNKYNEMKTFGVGRDTTSKDWNAYLLQMLQMGFFEIAYNNHNYMKVTDLGWKVLKSEHHVSLAYIEEDDKATRPQKTVRNRKGAITQPGNLIPEVHAERVIFQEDSKGVEDKGLFEHLRKIRKNLADEQGYPPYIVLSDKSLHELARMKPTTKNAMSLISGIGEFKLNKYGDTFIKAIRKYTGL</sequence>
<dbReference type="SMART" id="SM00490">
    <property type="entry name" value="HELICc"/>
    <property type="match status" value="1"/>
</dbReference>
<evidence type="ECO:0000256" key="9">
    <source>
        <dbReference type="ARBA" id="ARBA00022833"/>
    </source>
</evidence>
<dbReference type="InterPro" id="IPR011545">
    <property type="entry name" value="DEAD/DEAH_box_helicase_dom"/>
</dbReference>
<dbReference type="Pfam" id="PF00570">
    <property type="entry name" value="HRDC"/>
    <property type="match status" value="1"/>
</dbReference>
<dbReference type="PROSITE" id="PS51194">
    <property type="entry name" value="HELICASE_CTER"/>
    <property type="match status" value="1"/>
</dbReference>
<feature type="domain" description="Helicase ATP-binding" evidence="18">
    <location>
        <begin position="24"/>
        <end position="191"/>
    </location>
</feature>
<evidence type="ECO:0000256" key="10">
    <source>
        <dbReference type="ARBA" id="ARBA00022840"/>
    </source>
</evidence>
<dbReference type="SUPFAM" id="SSF46785">
    <property type="entry name" value="Winged helix' DNA-binding domain"/>
    <property type="match status" value="1"/>
</dbReference>
<dbReference type="GO" id="GO:0046872">
    <property type="term" value="F:metal ion binding"/>
    <property type="evidence" value="ECO:0007669"/>
    <property type="project" value="UniProtKB-KW"/>
</dbReference>
<comment type="catalytic activity">
    <reaction evidence="15">
        <text>Couples ATP hydrolysis with the unwinding of duplex DNA by translocating in the 3'-5' direction.</text>
        <dbReference type="EC" id="5.6.2.4"/>
    </reaction>
</comment>
<dbReference type="Gene3D" id="1.10.150.80">
    <property type="entry name" value="HRDC domain"/>
    <property type="match status" value="1"/>
</dbReference>
<dbReference type="GO" id="GO:0009378">
    <property type="term" value="F:four-way junction helicase activity"/>
    <property type="evidence" value="ECO:0007669"/>
    <property type="project" value="TreeGrafter"/>
</dbReference>
<dbReference type="GO" id="GO:0016787">
    <property type="term" value="F:hydrolase activity"/>
    <property type="evidence" value="ECO:0007669"/>
    <property type="project" value="UniProtKB-KW"/>
</dbReference>
<dbReference type="GO" id="GO:0043590">
    <property type="term" value="C:bacterial nucleoid"/>
    <property type="evidence" value="ECO:0007669"/>
    <property type="project" value="TreeGrafter"/>
</dbReference>
<dbReference type="PANTHER" id="PTHR13710">
    <property type="entry name" value="DNA HELICASE RECQ FAMILY MEMBER"/>
    <property type="match status" value="1"/>
</dbReference>
<keyword evidence="11" id="KW-0238">DNA-binding</keyword>
<evidence type="ECO:0000256" key="15">
    <source>
        <dbReference type="ARBA" id="ARBA00034617"/>
    </source>
</evidence>
<evidence type="ECO:0000313" key="21">
    <source>
        <dbReference type="Proteomes" id="UP000283872"/>
    </source>
</evidence>
<keyword evidence="7 20" id="KW-0378">Hydrolase</keyword>
<dbReference type="InterPro" id="IPR010997">
    <property type="entry name" value="HRDC-like_sf"/>
</dbReference>
<dbReference type="SMART" id="SM00956">
    <property type="entry name" value="RQC"/>
    <property type="match status" value="1"/>
</dbReference>
<dbReference type="Pfam" id="PF16124">
    <property type="entry name" value="RecQ_Zn_bind"/>
    <property type="match status" value="1"/>
</dbReference>
<dbReference type="InterPro" id="IPR044876">
    <property type="entry name" value="HRDC_dom_sf"/>
</dbReference>
<keyword evidence="6" id="KW-0227">DNA damage</keyword>
<dbReference type="GO" id="GO:0005737">
    <property type="term" value="C:cytoplasm"/>
    <property type="evidence" value="ECO:0007669"/>
    <property type="project" value="TreeGrafter"/>
</dbReference>
<dbReference type="GO" id="GO:0009432">
    <property type="term" value="P:SOS response"/>
    <property type="evidence" value="ECO:0007669"/>
    <property type="project" value="UniProtKB-UniRule"/>
</dbReference>
<evidence type="ECO:0000259" key="18">
    <source>
        <dbReference type="PROSITE" id="PS51192"/>
    </source>
</evidence>
<dbReference type="Pfam" id="PF00270">
    <property type="entry name" value="DEAD"/>
    <property type="match status" value="1"/>
</dbReference>
<proteinExistence type="inferred from homology"/>
<evidence type="ECO:0000256" key="12">
    <source>
        <dbReference type="ARBA" id="ARBA00023172"/>
    </source>
</evidence>
<dbReference type="AlphaFoldDB" id="A0A3E5E6Q9"/>
<dbReference type="CDD" id="cd18794">
    <property type="entry name" value="SF2_C_RecQ"/>
    <property type="match status" value="1"/>
</dbReference>
<comment type="caution">
    <text evidence="20">The sequence shown here is derived from an EMBL/GenBank/DDBJ whole genome shotgun (WGS) entry which is preliminary data.</text>
</comment>
<accession>A0A3E5E6Q9</accession>
<evidence type="ECO:0000256" key="13">
    <source>
        <dbReference type="ARBA" id="ARBA00023204"/>
    </source>
</evidence>
<comment type="similarity">
    <text evidence="3">Belongs to the helicase family. RecQ subfamily.</text>
</comment>
<evidence type="ECO:0000256" key="7">
    <source>
        <dbReference type="ARBA" id="ARBA00022801"/>
    </source>
</evidence>
<dbReference type="GO" id="GO:0006310">
    <property type="term" value="P:DNA recombination"/>
    <property type="evidence" value="ECO:0007669"/>
    <property type="project" value="UniProtKB-UniRule"/>
</dbReference>
<name>A0A3E5E6Q9_9BACT</name>